<dbReference type="AlphaFoldDB" id="A0A2T6C0B8"/>
<protein>
    <submittedName>
        <fullName evidence="1">ChaB protein</fullName>
    </submittedName>
</protein>
<keyword evidence="2" id="KW-1185">Reference proteome</keyword>
<sequence>MSQEPEELELHDRIKAHLSKRAASIYSSAYQMIWIHVTGERDEREAIAHQVAWDRLKDEYIKRSGRIRFDLDLSGRTRN</sequence>
<dbReference type="OrthoDB" id="73307at2"/>
<dbReference type="InterPro" id="IPR009317">
    <property type="entry name" value="ChaB"/>
</dbReference>
<evidence type="ECO:0000313" key="1">
    <source>
        <dbReference type="EMBL" id="PTX61759.1"/>
    </source>
</evidence>
<proteinExistence type="predicted"/>
<comment type="caution">
    <text evidence="1">The sequence shown here is derived from an EMBL/GenBank/DDBJ whole genome shotgun (WGS) entry which is preliminary data.</text>
</comment>
<reference evidence="1 2" key="1">
    <citation type="submission" date="2018-04" db="EMBL/GenBank/DDBJ databases">
        <title>Genomic Encyclopedia of Archaeal and Bacterial Type Strains, Phase II (KMG-II): from individual species to whole genera.</title>
        <authorList>
            <person name="Goeker M."/>
        </authorList>
    </citation>
    <scope>NUCLEOTIDE SEQUENCE [LARGE SCALE GENOMIC DNA]</scope>
    <source>
        <strain evidence="1 2">DSM 45787</strain>
    </source>
</reference>
<evidence type="ECO:0000313" key="2">
    <source>
        <dbReference type="Proteomes" id="UP000244240"/>
    </source>
</evidence>
<dbReference type="InterPro" id="IPR037205">
    <property type="entry name" value="ChaB_sf"/>
</dbReference>
<dbReference type="Proteomes" id="UP000244240">
    <property type="component" value="Unassembled WGS sequence"/>
</dbReference>
<name>A0A2T6C0B8_9BACL</name>
<dbReference type="RefSeq" id="WP_108022393.1">
    <property type="nucleotide sequence ID" value="NZ_QBKR01000006.1"/>
</dbReference>
<organism evidence="1 2">
    <name type="scientific">Melghirimyces profundicolus</name>
    <dbReference type="NCBI Taxonomy" id="1242148"/>
    <lineage>
        <taxon>Bacteria</taxon>
        <taxon>Bacillati</taxon>
        <taxon>Bacillota</taxon>
        <taxon>Bacilli</taxon>
        <taxon>Bacillales</taxon>
        <taxon>Thermoactinomycetaceae</taxon>
        <taxon>Melghirimyces</taxon>
    </lineage>
</organism>
<dbReference type="SUPFAM" id="SSF140376">
    <property type="entry name" value="ChaB-like"/>
    <property type="match status" value="1"/>
</dbReference>
<dbReference type="Pfam" id="PF06150">
    <property type="entry name" value="ChaB"/>
    <property type="match status" value="1"/>
</dbReference>
<dbReference type="EMBL" id="QBKR01000006">
    <property type="protein sequence ID" value="PTX61759.1"/>
    <property type="molecule type" value="Genomic_DNA"/>
</dbReference>
<gene>
    <name evidence="1" type="ORF">C8P63_10611</name>
</gene>
<accession>A0A2T6C0B8</accession>
<dbReference type="Gene3D" id="1.10.1740.70">
    <property type="entry name" value="ChaB"/>
    <property type="match status" value="1"/>
</dbReference>